<sequence>MNYCKFGSTLSLRIQDGDVSVSLPHWDVRSSRPSTVAPGEPGRDGSVPKGRSGCTGSFKGTFAEGGGNIESSGLQNWGGQTQMLVGPVVLIDVFLILSNPLVSTLTRPAQRGLFDPVLTAPTRSEHRFSRSHRRVLLVPADSFPPAGPCKLLVLVKNALVACGLLKWSDKCTV</sequence>
<evidence type="ECO:0000313" key="3">
    <source>
        <dbReference type="Proteomes" id="UP000516260"/>
    </source>
</evidence>
<protein>
    <submittedName>
        <fullName evidence="2">Uncharacterized protein</fullName>
    </submittedName>
</protein>
<organism evidence="2 3">
    <name type="scientific">Takifugu bimaculatus</name>
    <dbReference type="NCBI Taxonomy" id="433685"/>
    <lineage>
        <taxon>Eukaryota</taxon>
        <taxon>Metazoa</taxon>
        <taxon>Chordata</taxon>
        <taxon>Craniata</taxon>
        <taxon>Vertebrata</taxon>
        <taxon>Euteleostomi</taxon>
        <taxon>Actinopterygii</taxon>
        <taxon>Neopterygii</taxon>
        <taxon>Teleostei</taxon>
        <taxon>Neoteleostei</taxon>
        <taxon>Acanthomorphata</taxon>
        <taxon>Eupercaria</taxon>
        <taxon>Tetraodontiformes</taxon>
        <taxon>Tetradontoidea</taxon>
        <taxon>Tetraodontidae</taxon>
        <taxon>Takifugu</taxon>
    </lineage>
</organism>
<accession>A0A4Z2B2V7</accession>
<proteinExistence type="predicted"/>
<comment type="caution">
    <text evidence="2">The sequence shown here is derived from an EMBL/GenBank/DDBJ whole genome shotgun (WGS) entry which is preliminary data.</text>
</comment>
<keyword evidence="3" id="KW-1185">Reference proteome</keyword>
<feature type="region of interest" description="Disordered" evidence="1">
    <location>
        <begin position="25"/>
        <end position="54"/>
    </location>
</feature>
<dbReference type="Proteomes" id="UP000516260">
    <property type="component" value="Chromosome 7"/>
</dbReference>
<reference evidence="2 3" key="1">
    <citation type="submission" date="2019-04" db="EMBL/GenBank/DDBJ databases">
        <title>The sequence and de novo assembly of Takifugu bimaculatus genome using PacBio and Hi-C technologies.</title>
        <authorList>
            <person name="Xu P."/>
            <person name="Liu B."/>
            <person name="Zhou Z."/>
        </authorList>
    </citation>
    <scope>NUCLEOTIDE SEQUENCE [LARGE SCALE GENOMIC DNA]</scope>
    <source>
        <strain evidence="2">TB-2018</strain>
        <tissue evidence="2">Muscle</tissue>
    </source>
</reference>
<dbReference type="AlphaFoldDB" id="A0A4Z2B2V7"/>
<evidence type="ECO:0000313" key="2">
    <source>
        <dbReference type="EMBL" id="TNM86714.1"/>
    </source>
</evidence>
<name>A0A4Z2B2V7_9TELE</name>
<dbReference type="EMBL" id="SWLE01000020">
    <property type="protein sequence ID" value="TNM86714.1"/>
    <property type="molecule type" value="Genomic_DNA"/>
</dbReference>
<gene>
    <name evidence="2" type="ORF">fugu_006944</name>
</gene>
<evidence type="ECO:0000256" key="1">
    <source>
        <dbReference type="SAM" id="MobiDB-lite"/>
    </source>
</evidence>